<evidence type="ECO:0000259" key="2">
    <source>
        <dbReference type="Pfam" id="PF13588"/>
    </source>
</evidence>
<dbReference type="Proteomes" id="UP000231480">
    <property type="component" value="Unassembled WGS sequence"/>
</dbReference>
<dbReference type="EMBL" id="PCRH01000061">
    <property type="protein sequence ID" value="PIP16909.1"/>
    <property type="molecule type" value="Genomic_DNA"/>
</dbReference>
<dbReference type="AlphaFoldDB" id="A0A2G9YCE1"/>
<protein>
    <submittedName>
        <fullName evidence="3">Uncharacterized protein</fullName>
    </submittedName>
</protein>
<dbReference type="InterPro" id="IPR029063">
    <property type="entry name" value="SAM-dependent_MTases_sf"/>
</dbReference>
<dbReference type="PANTHER" id="PTHR42998:SF1">
    <property type="entry name" value="TYPE I RESTRICTION ENZYME HINDI METHYLASE SUBUNIT"/>
    <property type="match status" value="1"/>
</dbReference>
<feature type="domain" description="DNA methylase adenine-specific" evidence="1">
    <location>
        <begin position="312"/>
        <end position="562"/>
    </location>
</feature>
<dbReference type="GO" id="GO:0003677">
    <property type="term" value="F:DNA binding"/>
    <property type="evidence" value="ECO:0007669"/>
    <property type="project" value="InterPro"/>
</dbReference>
<comment type="caution">
    <text evidence="3">The sequence shown here is derived from an EMBL/GenBank/DDBJ whole genome shotgun (WGS) entry which is preliminary data.</text>
</comment>
<accession>A0A2G9YCE1</accession>
<proteinExistence type="predicted"/>
<feature type="non-terminal residue" evidence="3">
    <location>
        <position position="579"/>
    </location>
</feature>
<evidence type="ECO:0000313" key="3">
    <source>
        <dbReference type="EMBL" id="PIP16909.1"/>
    </source>
</evidence>
<evidence type="ECO:0000259" key="1">
    <source>
        <dbReference type="Pfam" id="PF02384"/>
    </source>
</evidence>
<dbReference type="Pfam" id="PF13588">
    <property type="entry name" value="HSDR_N_2"/>
    <property type="match status" value="1"/>
</dbReference>
<dbReference type="Gene3D" id="3.40.50.150">
    <property type="entry name" value="Vaccinia Virus protein VP39"/>
    <property type="match status" value="1"/>
</dbReference>
<evidence type="ECO:0000313" key="4">
    <source>
        <dbReference type="Proteomes" id="UP000231480"/>
    </source>
</evidence>
<dbReference type="GO" id="GO:0008170">
    <property type="term" value="F:N-methyltransferase activity"/>
    <property type="evidence" value="ECO:0007669"/>
    <property type="project" value="InterPro"/>
</dbReference>
<dbReference type="PRINTS" id="PR00507">
    <property type="entry name" value="N12N6MTFRASE"/>
</dbReference>
<dbReference type="InterPro" id="IPR003356">
    <property type="entry name" value="DNA_methylase_A-5"/>
</dbReference>
<name>A0A2G9YCE1_9BACT</name>
<reference evidence="3 4" key="1">
    <citation type="submission" date="2017-09" db="EMBL/GenBank/DDBJ databases">
        <title>Depth-based differentiation of microbial function through sediment-hosted aquifers and enrichment of novel symbionts in the deep terrestrial subsurface.</title>
        <authorList>
            <person name="Probst A.J."/>
            <person name="Ladd B."/>
            <person name="Jarett J.K."/>
            <person name="Geller-Mcgrath D.E."/>
            <person name="Sieber C.M."/>
            <person name="Emerson J.B."/>
            <person name="Anantharaman K."/>
            <person name="Thomas B.C."/>
            <person name="Malmstrom R."/>
            <person name="Stieglmeier M."/>
            <person name="Klingl A."/>
            <person name="Woyke T."/>
            <person name="Ryan C.M."/>
            <person name="Banfield J.F."/>
        </authorList>
    </citation>
    <scope>NUCLEOTIDE SEQUENCE [LARGE SCALE GENOMIC DNA]</scope>
    <source>
        <strain evidence="3">CG23_combo_of_CG06-09_8_20_14_all_37_13</strain>
    </source>
</reference>
<dbReference type="SUPFAM" id="SSF53335">
    <property type="entry name" value="S-adenosyl-L-methionine-dependent methyltransferases"/>
    <property type="match status" value="1"/>
</dbReference>
<sequence>MKSKKFTDPFGKITHIQRKQTKELLDQVFGDFAIKFGLNFFQADIVEKLLLYKKENKIYLQCFLTAKERIAKPEEIVRQLMLLYLHKKLSYPWSQMEIEVPIKMGVTYASKKADIVVYQDDDRISPRIIVELKKPTRRDGLEQLHSYMNATGVYFGAWINGKESVSQLRTEPNIFEEINRLPAIHETIDDIKEPLQRKQLEPIKNLKETIQYLEDEVLASAGVNTFDEMFKLIFAKLYDEFEHRKDSDYMDFRTTTGSLIEQAKRIKDLFGKAREEWSDIFDEHDEIKLPPAALVSVVSAMQKYKFFDGDLDVLDAAFEYLVNPEQKGGKGQYFTPRHVVDMMVKMLNPKVRENMIDPACGPCGFPIHTFNWVKNHELKDQPKDRKKDYAQRRLFAIDFDIRLVKVAKALMLIAGDGRTNVFHANSLDSRDWAGKPIGPVVKEKIFDVLMTNPPFAGEIKQAEVLAKYALAYKGDSTKNKRASQVSRELLFIERSLWFLKPSGRMAIVLPQGILNNTNAEYVREWIMDKARILAVVGLGQNTFKPFTGTKTSVLLLQKHKENKEFPEDYPIFMATSQKS</sequence>
<gene>
    <name evidence="3" type="ORF">COX44_02795</name>
</gene>
<feature type="domain" description="Type I restriction enzyme R protein N-terminal" evidence="2">
    <location>
        <begin position="73"/>
        <end position="182"/>
    </location>
</feature>
<dbReference type="PANTHER" id="PTHR42998">
    <property type="entry name" value="TYPE I RESTRICTION ENZYME HINDVIIP M PROTEIN-RELATED"/>
    <property type="match status" value="1"/>
</dbReference>
<dbReference type="InterPro" id="IPR052916">
    <property type="entry name" value="Type-I_RE_MTase_Subunit"/>
</dbReference>
<dbReference type="Pfam" id="PF02384">
    <property type="entry name" value="N6_Mtase"/>
    <property type="match status" value="1"/>
</dbReference>
<dbReference type="InterPro" id="IPR029464">
    <property type="entry name" value="HSDR_N"/>
</dbReference>
<organism evidence="3 4">
    <name type="scientific">Candidatus Portnoybacteria bacterium CG23_combo_of_CG06-09_8_20_14_all_37_13</name>
    <dbReference type="NCBI Taxonomy" id="1974819"/>
    <lineage>
        <taxon>Bacteria</taxon>
        <taxon>Candidatus Portnoyibacteriota</taxon>
    </lineage>
</organism>